<dbReference type="Gene3D" id="3.40.50.300">
    <property type="entry name" value="P-loop containing nucleotide triphosphate hydrolases"/>
    <property type="match status" value="1"/>
</dbReference>
<dbReference type="PANTHER" id="PTHR12933:SF0">
    <property type="entry name" value="U3 SMALL NUCLEOLAR RNA-ASSOCIATED PROTEIN 25 HOMOLOG"/>
    <property type="match status" value="1"/>
</dbReference>
<dbReference type="InterPro" id="IPR010678">
    <property type="entry name" value="UTP25"/>
</dbReference>
<keyword evidence="4" id="KW-0175">Coiled coil</keyword>
<evidence type="ECO:0000256" key="4">
    <source>
        <dbReference type="SAM" id="Coils"/>
    </source>
</evidence>
<feature type="coiled-coil region" evidence="4">
    <location>
        <begin position="528"/>
        <end position="562"/>
    </location>
</feature>
<feature type="domain" description="UTP25 NTP hydrolase-like" evidence="7">
    <location>
        <begin position="732"/>
        <end position="825"/>
    </location>
</feature>
<dbReference type="Pfam" id="PF22916">
    <property type="entry name" value="UTP25_NTPase-like"/>
    <property type="match status" value="2"/>
</dbReference>
<keyword evidence="3" id="KW-0539">Nucleus</keyword>
<feature type="compositionally biased region" description="Basic and acidic residues" evidence="5">
    <location>
        <begin position="67"/>
        <end position="91"/>
    </location>
</feature>
<dbReference type="GO" id="GO:0019843">
    <property type="term" value="F:rRNA binding"/>
    <property type="evidence" value="ECO:0007669"/>
    <property type="project" value="TreeGrafter"/>
</dbReference>
<name>A0A0D9QLY2_PLAFR</name>
<dbReference type="SUPFAM" id="SSF52540">
    <property type="entry name" value="P-loop containing nucleoside triphosphate hydrolases"/>
    <property type="match status" value="1"/>
</dbReference>
<dbReference type="GO" id="GO:0034511">
    <property type="term" value="F:U3 snoRNA binding"/>
    <property type="evidence" value="ECO:0007669"/>
    <property type="project" value="InterPro"/>
</dbReference>
<dbReference type="OrthoDB" id="10264378at2759"/>
<dbReference type="GO" id="GO:0032040">
    <property type="term" value="C:small-subunit processome"/>
    <property type="evidence" value="ECO:0007669"/>
    <property type="project" value="TreeGrafter"/>
</dbReference>
<feature type="region of interest" description="Disordered" evidence="5">
    <location>
        <begin position="194"/>
        <end position="246"/>
    </location>
</feature>
<dbReference type="InterPro" id="IPR027417">
    <property type="entry name" value="P-loop_NTPase"/>
</dbReference>
<feature type="compositionally biased region" description="Basic residues" evidence="5">
    <location>
        <begin position="123"/>
        <end position="132"/>
    </location>
</feature>
<feature type="compositionally biased region" description="Basic and acidic residues" evidence="5">
    <location>
        <begin position="838"/>
        <end position="855"/>
    </location>
</feature>
<keyword evidence="9" id="KW-1185">Reference proteome</keyword>
<feature type="region of interest" description="Disordered" evidence="5">
    <location>
        <begin position="688"/>
        <end position="730"/>
    </location>
</feature>
<feature type="region of interest" description="Disordered" evidence="5">
    <location>
        <begin position="34"/>
        <end position="176"/>
    </location>
</feature>
<dbReference type="VEuPathDB" id="PlasmoDB:AK88_02553"/>
<feature type="compositionally biased region" description="Basic residues" evidence="5">
    <location>
        <begin position="714"/>
        <end position="730"/>
    </location>
</feature>
<dbReference type="EMBL" id="KQ001669">
    <property type="protein sequence ID" value="KJP87797.1"/>
    <property type="molecule type" value="Genomic_DNA"/>
</dbReference>
<evidence type="ECO:0000259" key="6">
    <source>
        <dbReference type="Pfam" id="PF06862"/>
    </source>
</evidence>
<feature type="domain" description="UTP25 C-terminal" evidence="6">
    <location>
        <begin position="883"/>
        <end position="1050"/>
    </location>
</feature>
<feature type="domain" description="UTP25 NTP hydrolase-like" evidence="7">
    <location>
        <begin position="500"/>
        <end position="686"/>
    </location>
</feature>
<reference evidence="8 9" key="1">
    <citation type="submission" date="2014-03" db="EMBL/GenBank/DDBJ databases">
        <title>The Genome Sequence of Plasmodium fragile nilgiri.</title>
        <authorList>
            <consortium name="The Broad Institute Genomics Platform"/>
            <consortium name="The Broad Institute Genome Sequencing Center for Infectious Disease"/>
            <person name="Neafsey D."/>
            <person name="Duraisingh M."/>
            <person name="Young S.K."/>
            <person name="Zeng Q."/>
            <person name="Gargeya S."/>
            <person name="Abouelleil A."/>
            <person name="Alvarado L."/>
            <person name="Chapman S.B."/>
            <person name="Gainer-Dewar J."/>
            <person name="Goldberg J."/>
            <person name="Griggs A."/>
            <person name="Gujja S."/>
            <person name="Hansen M."/>
            <person name="Howarth C."/>
            <person name="Imamovic A."/>
            <person name="Larimer J."/>
            <person name="Pearson M."/>
            <person name="Poon T.W."/>
            <person name="Priest M."/>
            <person name="Roberts A."/>
            <person name="Saif S."/>
            <person name="Shea T."/>
            <person name="Sykes S."/>
            <person name="Wortman J."/>
            <person name="Nusbaum C."/>
            <person name="Birren B."/>
        </authorList>
    </citation>
    <scope>NUCLEOTIDE SEQUENCE [LARGE SCALE GENOMIC DNA]</scope>
    <source>
        <strain evidence="9">nilgiri</strain>
    </source>
</reference>
<evidence type="ECO:0000256" key="1">
    <source>
        <dbReference type="ARBA" id="ARBA00004604"/>
    </source>
</evidence>
<dbReference type="GO" id="GO:0000462">
    <property type="term" value="P:maturation of SSU-rRNA from tricistronic rRNA transcript (SSU-rRNA, 5.8S rRNA, LSU-rRNA)"/>
    <property type="evidence" value="ECO:0007669"/>
    <property type="project" value="TreeGrafter"/>
</dbReference>
<sequence>MGKRTRRGKRKITSLNELYELEYVKKEKKKKLKQLSSFKVKKNDEPGIEANQERDTKGKQINPLILEEYKKLKELEEGPTRQKGKETDGKEKKNKSAYATFLQILKKKEQQERGTKGDTSDHVKKKKKHLKARPALADTCEGSSSDEEANRENSPNKEEAKEGTPNLQNKESKINVPKNVDDLYMSFLIRSVKSQRSQQIGRRSSPPKWNSCQGREKATEGMSPTDDCSMNRSETHSEEAPEGTQSHPNYCYTYKPKCIFKNYMNESYKLHEDKMDYFFTFCQNVDENFLQKFCSKRGSKVGRADGAERCKKSETIEEAYVTSNLFLESNIFSGSRAERHTGERSEEPTNDGTVKHSDKHVDPEGELFCDVQVKPHFFSTYREKNHVSYYLLNILDTTPKCFLHKDNPYNVYEPVVQRAQNYLSAFEHPLAYFNKAIYKYLREYYGDCPDHVSAHQNGKHDNNEGEDNSIMEKDKGKTLDVVNLMQHEELKSYFHYINSYVDVLYSNQHVINSHFVRLLNCVHLLTHLKKRRKRKKYIKKKIEKLEKEQQVEKEDVQVKEELCDESFARPKILILCGFRHMAKEYTDLIIHMLTPTEVKNKNRFINEYDITDEEKKCIRDVFLKKRKTMDYINLYRGNNDDCFRLGIKLLDDEKKIQLYSPFYDSDILITSPLGLEIMIKERHGDAEEKIGMASEDSSEGDAWGYEEKGTSQKGKGKNRNKQGNAKKKKNDKKKKKLYEYDFLSSIEILIIDQADIILMQNILTLKNVLNFVNKPLLRWGSANINRIAKYVINGYMKNYRQTIITSNILDTTFISLIQSATNYRGFLKLFMKGADTEGDREHGQLGDDNDGRRNDGGSGKLPTVDDPSLSCKTILLSVRNHFHTNQYFKKIECTHILQIEENIIQFFATNVIDILTNIKQLLIFLPTYIEYLRIHEILKKNDISFKGVNEYTNEKKIAKIQKLFKHGRINILLVTGRLVFYERCTFRGANHVIFFSPPKFIFMYYEMIKNLVPSSNSSSICYYTKYHTYELERIVGQKLAMQLMREKPGKITLFK</sequence>
<feature type="region of interest" description="Disordered" evidence="5">
    <location>
        <begin position="336"/>
        <end position="359"/>
    </location>
</feature>
<protein>
    <recommendedName>
        <fullName evidence="10">U3 small nucleolar RNA-associated protein 25</fullName>
    </recommendedName>
</protein>
<dbReference type="RefSeq" id="XP_012335601.1">
    <property type="nucleotide sequence ID" value="XM_012480178.1"/>
</dbReference>
<evidence type="ECO:0008006" key="10">
    <source>
        <dbReference type="Google" id="ProtNLM"/>
    </source>
</evidence>
<feature type="compositionally biased region" description="Basic and acidic residues" evidence="5">
    <location>
        <begin position="106"/>
        <end position="122"/>
    </location>
</feature>
<evidence type="ECO:0000313" key="9">
    <source>
        <dbReference type="Proteomes" id="UP000054561"/>
    </source>
</evidence>
<accession>A0A0D9QLY2</accession>
<proteinExistence type="inferred from homology"/>
<evidence type="ECO:0000256" key="5">
    <source>
        <dbReference type="SAM" id="MobiDB-lite"/>
    </source>
</evidence>
<feature type="compositionally biased region" description="Basic and acidic residues" evidence="5">
    <location>
        <begin position="41"/>
        <end position="58"/>
    </location>
</feature>
<dbReference type="Proteomes" id="UP000054561">
    <property type="component" value="Unassembled WGS sequence"/>
</dbReference>
<comment type="similarity">
    <text evidence="2">Belongs to the UTP25 family.</text>
</comment>
<evidence type="ECO:0000313" key="8">
    <source>
        <dbReference type="EMBL" id="KJP87797.1"/>
    </source>
</evidence>
<dbReference type="GeneID" id="24267867"/>
<organism evidence="8 9">
    <name type="scientific">Plasmodium fragile</name>
    <dbReference type="NCBI Taxonomy" id="5857"/>
    <lineage>
        <taxon>Eukaryota</taxon>
        <taxon>Sar</taxon>
        <taxon>Alveolata</taxon>
        <taxon>Apicomplexa</taxon>
        <taxon>Aconoidasida</taxon>
        <taxon>Haemosporida</taxon>
        <taxon>Plasmodiidae</taxon>
        <taxon>Plasmodium</taxon>
        <taxon>Plasmodium (Plasmodium)</taxon>
    </lineage>
</organism>
<dbReference type="Pfam" id="PF06862">
    <property type="entry name" value="Utp25_C"/>
    <property type="match status" value="1"/>
</dbReference>
<evidence type="ECO:0000256" key="2">
    <source>
        <dbReference type="ARBA" id="ARBA00009223"/>
    </source>
</evidence>
<dbReference type="PANTHER" id="PTHR12933">
    <property type="entry name" value="ORF PROTEIN-RELATED"/>
    <property type="match status" value="1"/>
</dbReference>
<dbReference type="OMA" id="FYERCTF"/>
<feature type="compositionally biased region" description="Basic and acidic residues" evidence="5">
    <location>
        <begin position="148"/>
        <end position="162"/>
    </location>
</feature>
<dbReference type="InterPro" id="IPR053940">
    <property type="entry name" value="UTP25_NTPase-like"/>
</dbReference>
<evidence type="ECO:0000256" key="3">
    <source>
        <dbReference type="ARBA" id="ARBA00023242"/>
    </source>
</evidence>
<dbReference type="InterPro" id="IPR053939">
    <property type="entry name" value="UTP25_C"/>
</dbReference>
<gene>
    <name evidence="8" type="ORF">AK88_02553</name>
</gene>
<dbReference type="AlphaFoldDB" id="A0A0D9QLY2"/>
<comment type="subcellular location">
    <subcellularLocation>
        <location evidence="1">Nucleus</location>
        <location evidence="1">Nucleolus</location>
    </subcellularLocation>
</comment>
<evidence type="ECO:0000259" key="7">
    <source>
        <dbReference type="Pfam" id="PF22916"/>
    </source>
</evidence>
<feature type="compositionally biased region" description="Low complexity" evidence="5">
    <location>
        <begin position="194"/>
        <end position="204"/>
    </location>
</feature>
<feature type="region of interest" description="Disordered" evidence="5">
    <location>
        <begin position="838"/>
        <end position="864"/>
    </location>
</feature>